<keyword evidence="3 5" id="KW-0012">Acyltransferase</keyword>
<gene>
    <name evidence="5" type="primary">lipB</name>
    <name evidence="11" type="ORF">X474_07145</name>
</gene>
<sequence>MSKPQSNQAALTNNQKYHTKVISRDHIDYDRSWALMRRLVPKKRGNDLDDILILTESEPVFTLGRRAEETDILVPQTLLQAKGILVRKVERGGLITYHGPGQLLAYPVFNVNRMGLSPSRLVHGLESAIISVLSDFGIDSERIKGRPGVWIGQDQKIASIGVAVRRGVSFHGLALNVEPDLTHFDLINPCGFTGIRMTSMAQILGKSVNGPEVRECMQGHLEKLFDLETEPWTLEQAEDWAGTEEL</sequence>
<dbReference type="FunCoup" id="A0A0D2GJF1">
    <property type="interactions" value="354"/>
</dbReference>
<dbReference type="EMBL" id="AZAC01000008">
    <property type="protein sequence ID" value="KIX14917.1"/>
    <property type="molecule type" value="Genomic_DNA"/>
</dbReference>
<feature type="binding site" evidence="5 8">
    <location>
        <begin position="91"/>
        <end position="98"/>
    </location>
    <ligand>
        <name>substrate</name>
    </ligand>
</feature>
<dbReference type="CDD" id="cd16444">
    <property type="entry name" value="LipB"/>
    <property type="match status" value="1"/>
</dbReference>
<evidence type="ECO:0000259" key="10">
    <source>
        <dbReference type="PROSITE" id="PS51733"/>
    </source>
</evidence>
<feature type="active site" description="Acyl-thioester intermediate" evidence="5 7">
    <location>
        <position position="190"/>
    </location>
</feature>
<dbReference type="AlphaFoldDB" id="A0A0D2GJF1"/>
<feature type="site" description="Lowers pKa of active site Cys" evidence="5 9">
    <location>
        <position position="156"/>
    </location>
</feature>
<proteinExistence type="inferred from homology"/>
<evidence type="ECO:0000313" key="12">
    <source>
        <dbReference type="Proteomes" id="UP000032233"/>
    </source>
</evidence>
<dbReference type="InterPro" id="IPR020605">
    <property type="entry name" value="Octanoyltransferase_CS"/>
</dbReference>
<evidence type="ECO:0000256" key="5">
    <source>
        <dbReference type="HAMAP-Rule" id="MF_00013"/>
    </source>
</evidence>
<dbReference type="InParanoid" id="A0A0D2GJF1"/>
<dbReference type="GO" id="GO:0005737">
    <property type="term" value="C:cytoplasm"/>
    <property type="evidence" value="ECO:0007669"/>
    <property type="project" value="UniProtKB-SubCell"/>
</dbReference>
<evidence type="ECO:0000256" key="8">
    <source>
        <dbReference type="PIRSR" id="PIRSR016262-2"/>
    </source>
</evidence>
<evidence type="ECO:0000256" key="1">
    <source>
        <dbReference type="ARBA" id="ARBA00004821"/>
    </source>
</evidence>
<organism evidence="11 12">
    <name type="scientific">Dethiosulfatarculus sandiegensis</name>
    <dbReference type="NCBI Taxonomy" id="1429043"/>
    <lineage>
        <taxon>Bacteria</taxon>
        <taxon>Pseudomonadati</taxon>
        <taxon>Thermodesulfobacteriota</taxon>
        <taxon>Desulfarculia</taxon>
        <taxon>Desulfarculales</taxon>
        <taxon>Desulfarculaceae</taxon>
        <taxon>Dethiosulfatarculus</taxon>
    </lineage>
</organism>
<dbReference type="STRING" id="1429043.X474_07145"/>
<dbReference type="Proteomes" id="UP000032233">
    <property type="component" value="Unassembled WGS sequence"/>
</dbReference>
<keyword evidence="12" id="KW-1185">Reference proteome</keyword>
<evidence type="ECO:0000313" key="11">
    <source>
        <dbReference type="EMBL" id="KIX14917.1"/>
    </source>
</evidence>
<dbReference type="UniPathway" id="UPA00538">
    <property type="reaction ID" value="UER00592"/>
</dbReference>
<reference evidence="11 12" key="1">
    <citation type="submission" date="2013-11" db="EMBL/GenBank/DDBJ databases">
        <title>Metagenomic analysis of a methanogenic consortium involved in long chain n-alkane degradation.</title>
        <authorList>
            <person name="Davidova I.A."/>
            <person name="Callaghan A.V."/>
            <person name="Wawrik B."/>
            <person name="Pruitt S."/>
            <person name="Marks C."/>
            <person name="Duncan K.E."/>
            <person name="Suflita J.M."/>
        </authorList>
    </citation>
    <scope>NUCLEOTIDE SEQUENCE [LARGE SCALE GENOMIC DNA]</scope>
    <source>
        <strain evidence="11 12">SPR</strain>
    </source>
</reference>
<dbReference type="InterPro" id="IPR004143">
    <property type="entry name" value="BPL_LPL_catalytic"/>
</dbReference>
<evidence type="ECO:0000256" key="4">
    <source>
        <dbReference type="ARBA" id="ARBA00024732"/>
    </source>
</evidence>
<comment type="miscellaneous">
    <text evidence="5">In the reaction, the free carboxyl group of octanoic acid is attached via an amide linkage to the epsilon-amino group of a specific lysine residue of lipoyl domains of lipoate-dependent enzymes.</text>
</comment>
<dbReference type="NCBIfam" id="NF010925">
    <property type="entry name" value="PRK14345.1"/>
    <property type="match status" value="1"/>
</dbReference>
<comment type="function">
    <text evidence="4 5 6">Catalyzes the transfer of endogenously produced octanoic acid from octanoyl-acyl-carrier-protein onto the lipoyl domains of lipoate-dependent enzymes. Lipoyl-ACP can also act as a substrate although octanoyl-ACP is likely to be the physiological substrate.</text>
</comment>
<dbReference type="PIRSF" id="PIRSF016262">
    <property type="entry name" value="LPLase"/>
    <property type="match status" value="1"/>
</dbReference>
<keyword evidence="2 5" id="KW-0808">Transferase</keyword>
<evidence type="ECO:0000256" key="2">
    <source>
        <dbReference type="ARBA" id="ARBA00022679"/>
    </source>
</evidence>
<dbReference type="PATRIC" id="fig|1429043.3.peg.1519"/>
<dbReference type="InterPro" id="IPR000544">
    <property type="entry name" value="Octanoyltransferase"/>
</dbReference>
<dbReference type="PANTHER" id="PTHR10993">
    <property type="entry name" value="OCTANOYLTRANSFERASE"/>
    <property type="match status" value="1"/>
</dbReference>
<protein>
    <recommendedName>
        <fullName evidence="5 6">Octanoyltransferase</fullName>
        <ecNumber evidence="5 6">2.3.1.181</ecNumber>
    </recommendedName>
    <alternativeName>
        <fullName evidence="5">Lipoate-protein ligase B</fullName>
    </alternativeName>
    <alternativeName>
        <fullName evidence="5">Lipoyl/octanoyl transferase</fullName>
    </alternativeName>
    <alternativeName>
        <fullName evidence="5">Octanoyl-[acyl-carrier-protein]-protein N-octanoyltransferase</fullName>
    </alternativeName>
</protein>
<feature type="binding site" evidence="5 8">
    <location>
        <begin position="159"/>
        <end position="161"/>
    </location>
    <ligand>
        <name>substrate</name>
    </ligand>
</feature>
<dbReference type="Gene3D" id="3.30.930.10">
    <property type="entry name" value="Bira Bifunctional Protein, Domain 2"/>
    <property type="match status" value="1"/>
</dbReference>
<evidence type="ECO:0000256" key="6">
    <source>
        <dbReference type="PIRNR" id="PIRNR016262"/>
    </source>
</evidence>
<dbReference type="EC" id="2.3.1.181" evidence="5 6"/>
<dbReference type="GO" id="GO:0009249">
    <property type="term" value="P:protein lipoylation"/>
    <property type="evidence" value="ECO:0007669"/>
    <property type="project" value="InterPro"/>
</dbReference>
<feature type="domain" description="BPL/LPL catalytic" evidence="10">
    <location>
        <begin position="46"/>
        <end position="229"/>
    </location>
</feature>
<comment type="similarity">
    <text evidence="5 6">Belongs to the LipB family.</text>
</comment>
<comment type="pathway">
    <text evidence="1 5 6">Protein modification; protein lipoylation via endogenous pathway; protein N(6)-(lipoyl)lysine from octanoyl-[acyl-carrier-protein]: step 1/2.</text>
</comment>
<dbReference type="RefSeq" id="WP_052514936.1">
    <property type="nucleotide sequence ID" value="NZ_AZAC01000008.1"/>
</dbReference>
<accession>A0A0D2GJF1</accession>
<comment type="subcellular location">
    <subcellularLocation>
        <location evidence="5">Cytoplasm</location>
    </subcellularLocation>
</comment>
<dbReference type="NCBIfam" id="TIGR00214">
    <property type="entry name" value="lipB"/>
    <property type="match status" value="1"/>
</dbReference>
<dbReference type="HAMAP" id="MF_00013">
    <property type="entry name" value="LipB"/>
    <property type="match status" value="1"/>
</dbReference>
<keyword evidence="5" id="KW-0963">Cytoplasm</keyword>
<dbReference type="OrthoDB" id="9787061at2"/>
<name>A0A0D2GJF1_9BACT</name>
<evidence type="ECO:0000256" key="9">
    <source>
        <dbReference type="PIRSR" id="PIRSR016262-3"/>
    </source>
</evidence>
<feature type="binding site" evidence="5 8">
    <location>
        <begin position="172"/>
        <end position="174"/>
    </location>
    <ligand>
        <name>substrate</name>
    </ligand>
</feature>
<comment type="catalytic activity">
    <reaction evidence="5 6">
        <text>octanoyl-[ACP] + L-lysyl-[protein] = N(6)-octanoyl-L-lysyl-[protein] + holo-[ACP] + H(+)</text>
        <dbReference type="Rhea" id="RHEA:17665"/>
        <dbReference type="Rhea" id="RHEA-COMP:9636"/>
        <dbReference type="Rhea" id="RHEA-COMP:9685"/>
        <dbReference type="Rhea" id="RHEA-COMP:9752"/>
        <dbReference type="Rhea" id="RHEA-COMP:9928"/>
        <dbReference type="ChEBI" id="CHEBI:15378"/>
        <dbReference type="ChEBI" id="CHEBI:29969"/>
        <dbReference type="ChEBI" id="CHEBI:64479"/>
        <dbReference type="ChEBI" id="CHEBI:78463"/>
        <dbReference type="ChEBI" id="CHEBI:78809"/>
        <dbReference type="EC" id="2.3.1.181"/>
    </reaction>
</comment>
<dbReference type="Pfam" id="PF21948">
    <property type="entry name" value="LplA-B_cat"/>
    <property type="match status" value="1"/>
</dbReference>
<dbReference type="GO" id="GO:0033819">
    <property type="term" value="F:lipoyl(octanoyl) transferase activity"/>
    <property type="evidence" value="ECO:0007669"/>
    <property type="project" value="UniProtKB-EC"/>
</dbReference>
<dbReference type="PANTHER" id="PTHR10993:SF7">
    <property type="entry name" value="LIPOYLTRANSFERASE 2, MITOCHONDRIAL-RELATED"/>
    <property type="match status" value="1"/>
</dbReference>
<evidence type="ECO:0000256" key="3">
    <source>
        <dbReference type="ARBA" id="ARBA00023315"/>
    </source>
</evidence>
<evidence type="ECO:0000256" key="7">
    <source>
        <dbReference type="PIRSR" id="PIRSR016262-1"/>
    </source>
</evidence>
<dbReference type="InterPro" id="IPR045864">
    <property type="entry name" value="aa-tRNA-synth_II/BPL/LPL"/>
</dbReference>
<dbReference type="PROSITE" id="PS51733">
    <property type="entry name" value="BPL_LPL_CATALYTIC"/>
    <property type="match status" value="1"/>
</dbReference>
<dbReference type="PROSITE" id="PS01313">
    <property type="entry name" value="LIPB"/>
    <property type="match status" value="1"/>
</dbReference>
<comment type="caution">
    <text evidence="11">The sequence shown here is derived from an EMBL/GenBank/DDBJ whole genome shotgun (WGS) entry which is preliminary data.</text>
</comment>
<dbReference type="SUPFAM" id="SSF55681">
    <property type="entry name" value="Class II aaRS and biotin synthetases"/>
    <property type="match status" value="1"/>
</dbReference>